<gene>
    <name evidence="1" type="ORF">Sspor_16740</name>
</gene>
<accession>A0ABQ3T6T4</accession>
<dbReference type="InterPro" id="IPR036375">
    <property type="entry name" value="Hemopexin-like_dom_sf"/>
</dbReference>
<dbReference type="InterPro" id="IPR018487">
    <property type="entry name" value="Hemopexin-like_repeat"/>
</dbReference>
<evidence type="ECO:0008006" key="3">
    <source>
        <dbReference type="Google" id="ProtNLM"/>
    </source>
</evidence>
<protein>
    <recommendedName>
        <fullName evidence="3">Hemopexin</fullName>
    </recommendedName>
</protein>
<proteinExistence type="predicted"/>
<dbReference type="RefSeq" id="WP_202198374.1">
    <property type="nucleotide sequence ID" value="NZ_BAAATO010000037.1"/>
</dbReference>
<dbReference type="Gene3D" id="2.110.10.10">
    <property type="entry name" value="Hemopexin-like domain"/>
    <property type="match status" value="2"/>
</dbReference>
<dbReference type="EMBL" id="BNED01000005">
    <property type="protein sequence ID" value="GHI76113.1"/>
    <property type="molecule type" value="Genomic_DNA"/>
</dbReference>
<evidence type="ECO:0000313" key="2">
    <source>
        <dbReference type="Proteomes" id="UP000608522"/>
    </source>
</evidence>
<dbReference type="Proteomes" id="UP000608522">
    <property type="component" value="Unassembled WGS sequence"/>
</dbReference>
<sequence length="217" mass="24813">MTENDAEDFGPEPAFDACFVDPRSPGDLYLFKGDRVLLVDSGGNKRRWDKPQKISEWHSLYPFSSGIDACFVDPRSPGDLYLFKGNQVCLVDSGGNKRRWEDPQKIAEWRPKYPFQDKIDACFVSHRSPGDLYLFKDDEVAQVDSGGDKLRWGPTKIADWRPSYPFDSNIDACFVDLRSPGDLYLFKGKYVCLVDADGDKVRKGRQTIASWRSQYLF</sequence>
<dbReference type="SUPFAM" id="SSF50923">
    <property type="entry name" value="Hemopexin-like domain"/>
    <property type="match status" value="1"/>
</dbReference>
<reference evidence="2" key="1">
    <citation type="submission" date="2023-07" db="EMBL/GenBank/DDBJ databases">
        <title>Whole genome shotgun sequence of Streptomyces spororaveus NBRC 15456.</title>
        <authorList>
            <person name="Komaki H."/>
            <person name="Tamura T."/>
        </authorList>
    </citation>
    <scope>NUCLEOTIDE SEQUENCE [LARGE SCALE GENOMIC DNA]</scope>
    <source>
        <strain evidence="2">NBRC 15456</strain>
    </source>
</reference>
<organism evidence="1 2">
    <name type="scientific">Streptomyces spororaveus</name>
    <dbReference type="NCBI Taxonomy" id="284039"/>
    <lineage>
        <taxon>Bacteria</taxon>
        <taxon>Bacillati</taxon>
        <taxon>Actinomycetota</taxon>
        <taxon>Actinomycetes</taxon>
        <taxon>Kitasatosporales</taxon>
        <taxon>Streptomycetaceae</taxon>
        <taxon>Streptomyces</taxon>
    </lineage>
</organism>
<dbReference type="PROSITE" id="PS51642">
    <property type="entry name" value="HEMOPEXIN_2"/>
    <property type="match status" value="1"/>
</dbReference>
<dbReference type="SMART" id="SM00120">
    <property type="entry name" value="HX"/>
    <property type="match status" value="4"/>
</dbReference>
<evidence type="ECO:0000313" key="1">
    <source>
        <dbReference type="EMBL" id="GHI76113.1"/>
    </source>
</evidence>
<name>A0ABQ3T6T4_9ACTN</name>
<comment type="caution">
    <text evidence="1">The sequence shown here is derived from an EMBL/GenBank/DDBJ whole genome shotgun (WGS) entry which is preliminary data.</text>
</comment>
<keyword evidence="2" id="KW-1185">Reference proteome</keyword>